<gene>
    <name evidence="2" type="ORF">ACFSOZ_35360</name>
</gene>
<dbReference type="RefSeq" id="WP_379105927.1">
    <property type="nucleotide sequence ID" value="NZ_JBHUGZ010000030.1"/>
</dbReference>
<name>A0ABW4UND9_9HYPH</name>
<evidence type="ECO:0000313" key="3">
    <source>
        <dbReference type="Proteomes" id="UP001597405"/>
    </source>
</evidence>
<reference evidence="3" key="1">
    <citation type="journal article" date="2019" name="Int. J. Syst. Evol. Microbiol.">
        <title>The Global Catalogue of Microorganisms (GCM) 10K type strain sequencing project: providing services to taxonomists for standard genome sequencing and annotation.</title>
        <authorList>
            <consortium name="The Broad Institute Genomics Platform"/>
            <consortium name="The Broad Institute Genome Sequencing Center for Infectious Disease"/>
            <person name="Wu L."/>
            <person name="Ma J."/>
        </authorList>
    </citation>
    <scope>NUCLEOTIDE SEQUENCE [LARGE SCALE GENOMIC DNA]</scope>
    <source>
        <strain evidence="3">CGMCC 1.16225</strain>
    </source>
</reference>
<accession>A0ABW4UND9</accession>
<sequence>MRKLVLTTAAALACTCAPSQADDERSCKIVAAATQLSGKTNCSEGDVAAISGMSSKELPDAVARYCDFWGQIVVLPDVSETDASGRIVLCKYHKREAAPAQP</sequence>
<keyword evidence="1" id="KW-0732">Signal</keyword>
<feature type="signal peptide" evidence="1">
    <location>
        <begin position="1"/>
        <end position="21"/>
    </location>
</feature>
<protein>
    <submittedName>
        <fullName evidence="2">Uncharacterized protein</fullName>
    </submittedName>
</protein>
<evidence type="ECO:0000313" key="2">
    <source>
        <dbReference type="EMBL" id="MFD1987702.1"/>
    </source>
</evidence>
<organism evidence="2 3">
    <name type="scientific">Mesorhizobium newzealandense</name>
    <dbReference type="NCBI Taxonomy" id="1300302"/>
    <lineage>
        <taxon>Bacteria</taxon>
        <taxon>Pseudomonadati</taxon>
        <taxon>Pseudomonadota</taxon>
        <taxon>Alphaproteobacteria</taxon>
        <taxon>Hyphomicrobiales</taxon>
        <taxon>Phyllobacteriaceae</taxon>
        <taxon>Mesorhizobium</taxon>
    </lineage>
</organism>
<proteinExistence type="predicted"/>
<dbReference type="EMBL" id="JBHUGZ010000030">
    <property type="protein sequence ID" value="MFD1987702.1"/>
    <property type="molecule type" value="Genomic_DNA"/>
</dbReference>
<comment type="caution">
    <text evidence="2">The sequence shown here is derived from an EMBL/GenBank/DDBJ whole genome shotgun (WGS) entry which is preliminary data.</text>
</comment>
<keyword evidence="3" id="KW-1185">Reference proteome</keyword>
<dbReference type="Proteomes" id="UP001597405">
    <property type="component" value="Unassembled WGS sequence"/>
</dbReference>
<feature type="chain" id="PRO_5046165575" evidence="1">
    <location>
        <begin position="22"/>
        <end position="102"/>
    </location>
</feature>
<evidence type="ECO:0000256" key="1">
    <source>
        <dbReference type="SAM" id="SignalP"/>
    </source>
</evidence>